<evidence type="ECO:0000256" key="2">
    <source>
        <dbReference type="ARBA" id="ARBA00022628"/>
    </source>
</evidence>
<evidence type="ECO:0000256" key="4">
    <source>
        <dbReference type="ARBA" id="ARBA00023235"/>
    </source>
</evidence>
<dbReference type="NCBIfam" id="TIGR00640">
    <property type="entry name" value="acid_CoA_mut_C"/>
    <property type="match status" value="1"/>
</dbReference>
<dbReference type="GO" id="GO:0016853">
    <property type="term" value="F:isomerase activity"/>
    <property type="evidence" value="ECO:0007669"/>
    <property type="project" value="UniProtKB-KW"/>
</dbReference>
<organism evidence="7 8">
    <name type="scientific">Methanoliparum thermophilum</name>
    <dbReference type="NCBI Taxonomy" id="2491083"/>
    <lineage>
        <taxon>Archaea</taxon>
        <taxon>Methanobacteriati</taxon>
        <taxon>Methanobacteriota</taxon>
        <taxon>Candidatus Methanoliparia</taxon>
        <taxon>Candidatus Methanoliparales</taxon>
        <taxon>Candidatus Methanoliparaceae</taxon>
        <taxon>Candidatus Methanoliparum</taxon>
    </lineage>
</organism>
<protein>
    <submittedName>
        <fullName evidence="7">Methylmalonyl-CoA mutase</fullName>
    </submittedName>
</protein>
<evidence type="ECO:0000256" key="5">
    <source>
        <dbReference type="ARBA" id="ARBA00023285"/>
    </source>
</evidence>
<keyword evidence="3" id="KW-0479">Metal-binding</keyword>
<dbReference type="Gene3D" id="3.40.50.280">
    <property type="entry name" value="Cobalamin-binding domain"/>
    <property type="match status" value="1"/>
</dbReference>
<evidence type="ECO:0000313" key="8">
    <source>
        <dbReference type="Proteomes" id="UP000317158"/>
    </source>
</evidence>
<evidence type="ECO:0000313" key="7">
    <source>
        <dbReference type="EMBL" id="RZN65457.1"/>
    </source>
</evidence>
<dbReference type="PROSITE" id="PS51332">
    <property type="entry name" value="B12_BINDING"/>
    <property type="match status" value="1"/>
</dbReference>
<dbReference type="EMBL" id="RXIF01000002">
    <property type="protein sequence ID" value="RZN65457.1"/>
    <property type="molecule type" value="Genomic_DNA"/>
</dbReference>
<gene>
    <name evidence="7" type="ORF">EF806_00765</name>
</gene>
<feature type="domain" description="B12-binding" evidence="6">
    <location>
        <begin position="51"/>
        <end position="179"/>
    </location>
</feature>
<dbReference type="Proteomes" id="UP000317158">
    <property type="component" value="Unassembled WGS sequence"/>
</dbReference>
<dbReference type="Pfam" id="PF02310">
    <property type="entry name" value="B12-binding"/>
    <property type="match status" value="1"/>
</dbReference>
<dbReference type="AlphaFoldDB" id="A0A520KTQ7"/>
<dbReference type="SUPFAM" id="SSF52242">
    <property type="entry name" value="Cobalamin (vitamin B12)-binding domain"/>
    <property type="match status" value="1"/>
</dbReference>
<dbReference type="InterPro" id="IPR006158">
    <property type="entry name" value="Cobalamin-bd"/>
</dbReference>
<keyword evidence="4" id="KW-0413">Isomerase</keyword>
<dbReference type="GO" id="GO:0046872">
    <property type="term" value="F:metal ion binding"/>
    <property type="evidence" value="ECO:0007669"/>
    <property type="project" value="UniProtKB-KW"/>
</dbReference>
<comment type="cofactor">
    <cofactor evidence="1">
        <name>adenosylcob(III)alamin</name>
        <dbReference type="ChEBI" id="CHEBI:18408"/>
    </cofactor>
</comment>
<name>A0A520KTQ7_METT2</name>
<proteinExistence type="predicted"/>
<evidence type="ECO:0000256" key="1">
    <source>
        <dbReference type="ARBA" id="ARBA00001922"/>
    </source>
</evidence>
<comment type="caution">
    <text evidence="7">The sequence shown here is derived from an EMBL/GenBank/DDBJ whole genome shotgun (WGS) entry which is preliminary data.</text>
</comment>
<accession>A0A520KTQ7</accession>
<dbReference type="PANTHER" id="PTHR48101">
    <property type="entry name" value="METHYLMALONYL-COA MUTASE, MITOCHONDRIAL-RELATED"/>
    <property type="match status" value="1"/>
</dbReference>
<evidence type="ECO:0000256" key="3">
    <source>
        <dbReference type="ARBA" id="ARBA00022723"/>
    </source>
</evidence>
<keyword evidence="5" id="KW-0170">Cobalt</keyword>
<dbReference type="PANTHER" id="PTHR48101:SF1">
    <property type="entry name" value="METHYLMALONYL-COA MUTASE, LARGE SUBUNIT"/>
    <property type="match status" value="1"/>
</dbReference>
<reference evidence="7 8" key="1">
    <citation type="journal article" date="2019" name="Nat. Microbiol.">
        <title>Wide diversity of methane and short-chain alkane metabolisms in uncultured archaea.</title>
        <authorList>
            <person name="Borrel G."/>
            <person name="Adam P.S."/>
            <person name="McKay L.J."/>
            <person name="Chen L.X."/>
            <person name="Sierra-Garcia I.N."/>
            <person name="Sieber C.M."/>
            <person name="Letourneur Q."/>
            <person name="Ghozlane A."/>
            <person name="Andersen G.L."/>
            <person name="Li W.J."/>
            <person name="Hallam S.J."/>
            <person name="Muyzer G."/>
            <person name="de Oliveira V.M."/>
            <person name="Inskeep W.P."/>
            <person name="Banfield J.F."/>
            <person name="Gribaldo S."/>
        </authorList>
    </citation>
    <scope>NUCLEOTIDE SEQUENCE [LARGE SCALE GENOMIC DNA]</scope>
    <source>
        <strain evidence="7">NM1a</strain>
    </source>
</reference>
<dbReference type="InterPro" id="IPR006159">
    <property type="entry name" value="Acid_CoA_mut_C"/>
</dbReference>
<dbReference type="InterPro" id="IPR036724">
    <property type="entry name" value="Cobalamin-bd_sf"/>
</dbReference>
<evidence type="ECO:0000259" key="6">
    <source>
        <dbReference type="PROSITE" id="PS51332"/>
    </source>
</evidence>
<sequence length="181" mass="20146">MQIWRECNLQNACGCKSWCYRRRDEKKVYRSIWSMETTISFIGGSKMNEKKIKVLLSAYSLETHSRGIITVASILRDAGMEVIYIGNNRPESIIESAIQEDVDVVGITSMCGGALQLGRELMRTADEKGVKDRMKFVLGGIFPPEEEADLKKIGFELLFKPGATSDEIVNGIRSIVGSSTS</sequence>
<dbReference type="GO" id="GO:0031419">
    <property type="term" value="F:cobalamin binding"/>
    <property type="evidence" value="ECO:0007669"/>
    <property type="project" value="UniProtKB-KW"/>
</dbReference>
<keyword evidence="2" id="KW-0846">Cobalamin</keyword>